<sequence>MDKYPALSDILLDNTPYIEWAFRASEWCIIILLLILLTLLFLHHKRMIIIRRLFIISSIVYLLRCVTIYVTSLSVPGKHLNCVEQKYDNFFQKAQAAFYIMSKMGSSLGEYKFVAIFATPDMPQL</sequence>
<proteinExistence type="predicted"/>
<organism evidence="1 2">
    <name type="scientific">Rhabditophanes sp. KR3021</name>
    <dbReference type="NCBI Taxonomy" id="114890"/>
    <lineage>
        <taxon>Eukaryota</taxon>
        <taxon>Metazoa</taxon>
        <taxon>Ecdysozoa</taxon>
        <taxon>Nematoda</taxon>
        <taxon>Chromadorea</taxon>
        <taxon>Rhabditida</taxon>
        <taxon>Tylenchina</taxon>
        <taxon>Panagrolaimomorpha</taxon>
        <taxon>Strongyloidoidea</taxon>
        <taxon>Alloionematidae</taxon>
        <taxon>Rhabditophanes</taxon>
    </lineage>
</organism>
<dbReference type="WBParaSite" id="RSKR_0000607000.1">
    <property type="protein sequence ID" value="RSKR_0000607000.1"/>
    <property type="gene ID" value="RSKR_0000607000"/>
</dbReference>
<protein>
    <submittedName>
        <fullName evidence="2">G_PROTEIN_RECEP_F3_4 domain-containing protein</fullName>
    </submittedName>
</protein>
<name>A0AC35U0H4_9BILA</name>
<evidence type="ECO:0000313" key="2">
    <source>
        <dbReference type="WBParaSite" id="RSKR_0000607000.1"/>
    </source>
</evidence>
<accession>A0AC35U0H4</accession>
<dbReference type="Proteomes" id="UP000095286">
    <property type="component" value="Unplaced"/>
</dbReference>
<evidence type="ECO:0000313" key="1">
    <source>
        <dbReference type="Proteomes" id="UP000095286"/>
    </source>
</evidence>
<reference evidence="2" key="1">
    <citation type="submission" date="2016-11" db="UniProtKB">
        <authorList>
            <consortium name="WormBaseParasite"/>
        </authorList>
    </citation>
    <scope>IDENTIFICATION</scope>
    <source>
        <strain evidence="2">KR3021</strain>
    </source>
</reference>